<dbReference type="AlphaFoldDB" id="A0A327L0W8"/>
<evidence type="ECO:0000313" key="1">
    <source>
        <dbReference type="EMBL" id="RAI43162.1"/>
    </source>
</evidence>
<sequence length="74" mass="8323">MRADQAAAYLDYETTGQLYAAVSRGEAPRPTASRLRDGRRENVWALESLRRHVANRHEISSDVDIPRESIGSLI</sequence>
<comment type="caution">
    <text evidence="1">The sequence shown here is derived from an EMBL/GenBank/DDBJ whole genome shotgun (WGS) entry which is preliminary data.</text>
</comment>
<dbReference type="Proteomes" id="UP000249130">
    <property type="component" value="Unassembled WGS sequence"/>
</dbReference>
<reference evidence="1 2" key="1">
    <citation type="submission" date="2017-07" db="EMBL/GenBank/DDBJ databases">
        <title>Draft Genome Sequences of Select Purple Nonsulfur Bacteria.</title>
        <authorList>
            <person name="Lasarre B."/>
            <person name="Mckinlay J.B."/>
        </authorList>
    </citation>
    <scope>NUCLEOTIDE SEQUENCE [LARGE SCALE GENOMIC DNA]</scope>
    <source>
        <strain evidence="1 2">DSM 5909</strain>
    </source>
</reference>
<accession>A0A327L0W8</accession>
<proteinExistence type="predicted"/>
<name>A0A327L0W8_9BRAD</name>
<evidence type="ECO:0000313" key="2">
    <source>
        <dbReference type="Proteomes" id="UP000249130"/>
    </source>
</evidence>
<keyword evidence="2" id="KW-1185">Reference proteome</keyword>
<dbReference type="EMBL" id="NPEX01000103">
    <property type="protein sequence ID" value="RAI43162.1"/>
    <property type="molecule type" value="Genomic_DNA"/>
</dbReference>
<gene>
    <name evidence="1" type="ORF">CH341_15820</name>
</gene>
<organism evidence="1 2">
    <name type="scientific">Rhodoplanes roseus</name>
    <dbReference type="NCBI Taxonomy" id="29409"/>
    <lineage>
        <taxon>Bacteria</taxon>
        <taxon>Pseudomonadati</taxon>
        <taxon>Pseudomonadota</taxon>
        <taxon>Alphaproteobacteria</taxon>
        <taxon>Hyphomicrobiales</taxon>
        <taxon>Nitrobacteraceae</taxon>
        <taxon>Rhodoplanes</taxon>
    </lineage>
</organism>
<protein>
    <submittedName>
        <fullName evidence="1">Uncharacterized protein</fullName>
    </submittedName>
</protein>